<keyword evidence="9" id="KW-1185">Reference proteome</keyword>
<evidence type="ECO:0000259" key="7">
    <source>
        <dbReference type="Pfam" id="PF01490"/>
    </source>
</evidence>
<keyword evidence="4 6" id="KW-1133">Transmembrane helix</keyword>
<comment type="caution">
    <text evidence="8">The sequence shown here is derived from an EMBL/GenBank/DDBJ whole genome shotgun (WGS) entry which is preliminary data.</text>
</comment>
<dbReference type="EMBL" id="JAANER010000004">
    <property type="protein sequence ID" value="KAG9190772.1"/>
    <property type="molecule type" value="Genomic_DNA"/>
</dbReference>
<evidence type="ECO:0000256" key="3">
    <source>
        <dbReference type="ARBA" id="ARBA00022692"/>
    </source>
</evidence>
<evidence type="ECO:0000256" key="4">
    <source>
        <dbReference type="ARBA" id="ARBA00022989"/>
    </source>
</evidence>
<protein>
    <recommendedName>
        <fullName evidence="7">Amino acid transporter transmembrane domain-containing protein</fullName>
    </recommendedName>
</protein>
<feature type="transmembrane region" description="Helical" evidence="6">
    <location>
        <begin position="76"/>
        <end position="98"/>
    </location>
</feature>
<dbReference type="GO" id="GO:0016020">
    <property type="term" value="C:membrane"/>
    <property type="evidence" value="ECO:0007669"/>
    <property type="project" value="UniProtKB-SubCell"/>
</dbReference>
<dbReference type="InterPro" id="IPR013057">
    <property type="entry name" value="AA_transpt_TM"/>
</dbReference>
<feature type="transmembrane region" description="Helical" evidence="6">
    <location>
        <begin position="369"/>
        <end position="393"/>
    </location>
</feature>
<evidence type="ECO:0000313" key="8">
    <source>
        <dbReference type="EMBL" id="KAG9190772.1"/>
    </source>
</evidence>
<keyword evidence="3 6" id="KW-0812">Transmembrane</keyword>
<feature type="transmembrane region" description="Helical" evidence="6">
    <location>
        <begin position="190"/>
        <end position="212"/>
    </location>
</feature>
<comment type="similarity">
    <text evidence="2">Belongs to the amino acid/polyamine transporter 2 family.</text>
</comment>
<evidence type="ECO:0000256" key="2">
    <source>
        <dbReference type="ARBA" id="ARBA00008066"/>
    </source>
</evidence>
<dbReference type="GO" id="GO:0015179">
    <property type="term" value="F:L-amino acid transmembrane transporter activity"/>
    <property type="evidence" value="ECO:0007669"/>
    <property type="project" value="TreeGrafter"/>
</dbReference>
<sequence>MINQMKENTIPKEHATQPQLIPSADLEGQAAAAVDDDVFGNEEGAEIQYKTCKRWNVGTLMLAENVSLGVLALPQALAILGLVPGLLCICFLGIIATYTGYLVGEFKLAHPSVACYVDCGMLIGGPVGREVLAVGQELVLIFIMGAHILTLGVAMNAMTDHGACTIMFSVVGLIISLLLGLPRTFKNISYFGYFSCGSVIIAVTITMIAISIQKPDMGNIVAVRPDVPLVKGLAPVMNIVLAYTGHVAFFSFQSELEDPRDFRKALIFEQGIAVTFYMLISVIIYYYAGPLVASPALGSASPLVSKICFGIALPTIIVAGVVNGSVATKYIYFRDQGRWVHWLTRVDALPPLMWLWYNRKNGKLLSSKSQIAFTILNSSIVILGMLIFGLGMWSSGWALSHGSGGKV</sequence>
<evidence type="ECO:0000256" key="1">
    <source>
        <dbReference type="ARBA" id="ARBA00004141"/>
    </source>
</evidence>
<accession>A0AAD4FJ98</accession>
<feature type="transmembrane region" description="Helical" evidence="6">
    <location>
        <begin position="138"/>
        <end position="157"/>
    </location>
</feature>
<dbReference type="Pfam" id="PF01490">
    <property type="entry name" value="Aa_trans"/>
    <property type="match status" value="1"/>
</dbReference>
<dbReference type="AlphaFoldDB" id="A0AAD4FJ98"/>
<reference evidence="8" key="1">
    <citation type="submission" date="2021-07" db="EMBL/GenBank/DDBJ databases">
        <title>Genome Resource of American Ginseng Black Spot Pathogen Alternaria panax.</title>
        <authorList>
            <person name="Qiu C."/>
            <person name="Wang W."/>
            <person name="Liu Z."/>
        </authorList>
    </citation>
    <scope>NUCLEOTIDE SEQUENCE</scope>
    <source>
        <strain evidence="8">BNCC115425</strain>
    </source>
</reference>
<dbReference type="PANTHER" id="PTHR22950">
    <property type="entry name" value="AMINO ACID TRANSPORTER"/>
    <property type="match status" value="1"/>
</dbReference>
<feature type="transmembrane region" description="Helical" evidence="6">
    <location>
        <begin position="232"/>
        <end position="253"/>
    </location>
</feature>
<proteinExistence type="inferred from homology"/>
<evidence type="ECO:0000256" key="5">
    <source>
        <dbReference type="ARBA" id="ARBA00023136"/>
    </source>
</evidence>
<comment type="subcellular location">
    <subcellularLocation>
        <location evidence="1">Membrane</location>
        <topology evidence="1">Multi-pass membrane protein</topology>
    </subcellularLocation>
</comment>
<dbReference type="PANTHER" id="PTHR22950:SF668">
    <property type="entry name" value="AMINO ACID TRANSPORTER (EUROFUNG)"/>
    <property type="match status" value="1"/>
</dbReference>
<gene>
    <name evidence="8" type="ORF">G6011_08860</name>
</gene>
<name>A0AAD4FJ98_9PLEO</name>
<feature type="transmembrane region" description="Helical" evidence="6">
    <location>
        <begin position="265"/>
        <end position="288"/>
    </location>
</feature>
<feature type="transmembrane region" description="Helical" evidence="6">
    <location>
        <begin position="303"/>
        <end position="327"/>
    </location>
</feature>
<keyword evidence="5 6" id="KW-0472">Membrane</keyword>
<feature type="transmembrane region" description="Helical" evidence="6">
    <location>
        <begin position="163"/>
        <end position="181"/>
    </location>
</feature>
<dbReference type="Proteomes" id="UP001199106">
    <property type="component" value="Unassembled WGS sequence"/>
</dbReference>
<feature type="domain" description="Amino acid transporter transmembrane" evidence="7">
    <location>
        <begin position="57"/>
        <end position="308"/>
    </location>
</feature>
<evidence type="ECO:0000313" key="9">
    <source>
        <dbReference type="Proteomes" id="UP001199106"/>
    </source>
</evidence>
<organism evidence="8 9">
    <name type="scientific">Alternaria panax</name>
    <dbReference type="NCBI Taxonomy" id="48097"/>
    <lineage>
        <taxon>Eukaryota</taxon>
        <taxon>Fungi</taxon>
        <taxon>Dikarya</taxon>
        <taxon>Ascomycota</taxon>
        <taxon>Pezizomycotina</taxon>
        <taxon>Dothideomycetes</taxon>
        <taxon>Pleosporomycetidae</taxon>
        <taxon>Pleosporales</taxon>
        <taxon>Pleosporineae</taxon>
        <taxon>Pleosporaceae</taxon>
        <taxon>Alternaria</taxon>
        <taxon>Alternaria sect. Panax</taxon>
    </lineage>
</organism>
<evidence type="ECO:0000256" key="6">
    <source>
        <dbReference type="SAM" id="Phobius"/>
    </source>
</evidence>